<evidence type="ECO:0000256" key="5">
    <source>
        <dbReference type="ARBA" id="ARBA00023136"/>
    </source>
</evidence>
<keyword evidence="4 7" id="KW-1133">Transmembrane helix</keyword>
<keyword evidence="11" id="KW-1185">Reference proteome</keyword>
<dbReference type="GO" id="GO:0005886">
    <property type="term" value="C:plasma membrane"/>
    <property type="evidence" value="ECO:0007669"/>
    <property type="project" value="UniProtKB-SubCell"/>
</dbReference>
<keyword evidence="2" id="KW-1003">Cell membrane</keyword>
<comment type="similarity">
    <text evidence="6">Belongs to the ThrE exporter (TC 2.A.79) family.</text>
</comment>
<keyword evidence="5 7" id="KW-0472">Membrane</keyword>
<evidence type="ECO:0000259" key="9">
    <source>
        <dbReference type="Pfam" id="PF12821"/>
    </source>
</evidence>
<dbReference type="AlphaFoldDB" id="A0A7K0K409"/>
<dbReference type="PANTHER" id="PTHR34390">
    <property type="entry name" value="UPF0442 PROTEIN YJJB-RELATED"/>
    <property type="match status" value="1"/>
</dbReference>
<dbReference type="GO" id="GO:0022857">
    <property type="term" value="F:transmembrane transporter activity"/>
    <property type="evidence" value="ECO:0007669"/>
    <property type="project" value="InterPro"/>
</dbReference>
<feature type="transmembrane region" description="Helical" evidence="7">
    <location>
        <begin position="270"/>
        <end position="297"/>
    </location>
</feature>
<dbReference type="GO" id="GO:0015744">
    <property type="term" value="P:succinate transport"/>
    <property type="evidence" value="ECO:0007669"/>
    <property type="project" value="TreeGrafter"/>
</dbReference>
<gene>
    <name evidence="10" type="ORF">FYJ63_07960</name>
</gene>
<feature type="transmembrane region" description="Helical" evidence="7">
    <location>
        <begin position="427"/>
        <end position="448"/>
    </location>
</feature>
<evidence type="ECO:0000313" key="11">
    <source>
        <dbReference type="Proteomes" id="UP000442535"/>
    </source>
</evidence>
<feature type="domain" description="Threonine/Serine exporter ThrE" evidence="9">
    <location>
        <begin position="351"/>
        <end position="477"/>
    </location>
</feature>
<feature type="transmembrane region" description="Helical" evidence="7">
    <location>
        <begin position="371"/>
        <end position="390"/>
    </location>
</feature>
<feature type="transmembrane region" description="Helical" evidence="7">
    <location>
        <begin position="460"/>
        <end position="480"/>
    </location>
</feature>
<evidence type="ECO:0000256" key="1">
    <source>
        <dbReference type="ARBA" id="ARBA00004651"/>
    </source>
</evidence>
<evidence type="ECO:0000256" key="3">
    <source>
        <dbReference type="ARBA" id="ARBA00022692"/>
    </source>
</evidence>
<feature type="transmembrane region" description="Helical" evidence="7">
    <location>
        <begin position="224"/>
        <end position="250"/>
    </location>
</feature>
<dbReference type="Pfam" id="PF12821">
    <property type="entry name" value="ThrE_2"/>
    <property type="match status" value="1"/>
</dbReference>
<dbReference type="InterPro" id="IPR050539">
    <property type="entry name" value="ThrE_Dicarb/AminoAcid_Exp"/>
</dbReference>
<keyword evidence="3 7" id="KW-0812">Transmembrane</keyword>
<dbReference type="InterPro" id="IPR010619">
    <property type="entry name" value="ThrE-like_N"/>
</dbReference>
<comment type="subcellular location">
    <subcellularLocation>
        <location evidence="1">Cell membrane</location>
        <topology evidence="1">Multi-pass membrane protein</topology>
    </subcellularLocation>
</comment>
<sequence>MFRRLRSIETTFNSINRRIQGTLNVLFPHEKDQAFAPTPYTADPILGLDSERLVEYERVRIQLTEQSKVLMRLGHVLQTCGASAYRIKVSMARLAAAMGAEEHHVLVTFGEISSTVYLRPFSRTEISEQRIFGTNAAKLDRLRSFTQNLEPGTTPQEANRILDRIDAYPPEYGSLENILASGIACACFCFLNRGGLAECLIAGFAAASGQLLRRVMLHRQMNHFGVWLAAGFVGATVYVGLATALNHFLLLFMNSYEIIALPPWISGDTIGFRAGIVSAVLFLVPGFPLITSMLDLLRMDLSAGISRMVYTVMLVISAGAAVWLVSLAFNWTVDPPNVPPLEGKWLYLMRTLCSFVASAGFAMLFNSTRPLCFYAGLICAVFNPLRFLLVENGMDWQFAVGLEALAIGLAADLVSRLSNFTYSRVSLSVPAAVLMIPGVPLYAALTHLNQGDFTKATSSLIEVSVVILAIGIGLSAARMLTDRNWLENRDLVETHPALKDNDESDFTMR</sequence>
<evidence type="ECO:0000256" key="4">
    <source>
        <dbReference type="ARBA" id="ARBA00022989"/>
    </source>
</evidence>
<comment type="caution">
    <text evidence="10">The sequence shown here is derived from an EMBL/GenBank/DDBJ whole genome shotgun (WGS) entry which is preliminary data.</text>
</comment>
<dbReference type="PANTHER" id="PTHR34390:SF2">
    <property type="entry name" value="SUCCINATE TRANSPORTER SUBUNIT YJJP-RELATED"/>
    <property type="match status" value="1"/>
</dbReference>
<dbReference type="Pfam" id="PF06738">
    <property type="entry name" value="ThrE"/>
    <property type="match status" value="1"/>
</dbReference>
<protein>
    <submittedName>
        <fullName evidence="10">Threonine/serine exporter family protein</fullName>
    </submittedName>
</protein>
<organism evidence="10 11">
    <name type="scientific">Mobiluncus porci</name>
    <dbReference type="NCBI Taxonomy" id="2652278"/>
    <lineage>
        <taxon>Bacteria</taxon>
        <taxon>Bacillati</taxon>
        <taxon>Actinomycetota</taxon>
        <taxon>Actinomycetes</taxon>
        <taxon>Actinomycetales</taxon>
        <taxon>Actinomycetaceae</taxon>
        <taxon>Mobiluncus</taxon>
    </lineage>
</organism>
<evidence type="ECO:0000256" key="2">
    <source>
        <dbReference type="ARBA" id="ARBA00022475"/>
    </source>
</evidence>
<dbReference type="Proteomes" id="UP000442535">
    <property type="component" value="Unassembled WGS sequence"/>
</dbReference>
<accession>A0A7K0K409</accession>
<feature type="transmembrane region" description="Helical" evidence="7">
    <location>
        <begin position="396"/>
        <end position="415"/>
    </location>
</feature>
<evidence type="ECO:0000256" key="7">
    <source>
        <dbReference type="SAM" id="Phobius"/>
    </source>
</evidence>
<evidence type="ECO:0000313" key="10">
    <source>
        <dbReference type="EMBL" id="MST50169.1"/>
    </source>
</evidence>
<feature type="transmembrane region" description="Helical" evidence="7">
    <location>
        <begin position="345"/>
        <end position="364"/>
    </location>
</feature>
<evidence type="ECO:0000259" key="8">
    <source>
        <dbReference type="Pfam" id="PF06738"/>
    </source>
</evidence>
<feature type="transmembrane region" description="Helical" evidence="7">
    <location>
        <begin position="309"/>
        <end position="333"/>
    </location>
</feature>
<dbReference type="InterPro" id="IPR024528">
    <property type="entry name" value="ThrE_2"/>
</dbReference>
<dbReference type="EMBL" id="VUMY01000014">
    <property type="protein sequence ID" value="MST50169.1"/>
    <property type="molecule type" value="Genomic_DNA"/>
</dbReference>
<proteinExistence type="inferred from homology"/>
<evidence type="ECO:0000256" key="6">
    <source>
        <dbReference type="ARBA" id="ARBA00034125"/>
    </source>
</evidence>
<name>A0A7K0K409_9ACTO</name>
<reference evidence="10 11" key="1">
    <citation type="submission" date="2019-08" db="EMBL/GenBank/DDBJ databases">
        <title>In-depth cultivation of the pig gut microbiome towards novel bacterial diversity and tailored functional studies.</title>
        <authorList>
            <person name="Wylensek D."/>
            <person name="Hitch T.C.A."/>
            <person name="Clavel T."/>
        </authorList>
    </citation>
    <scope>NUCLEOTIDE SEQUENCE [LARGE SCALE GENOMIC DNA]</scope>
    <source>
        <strain evidence="10 11">RF-GAM-744-WT-7</strain>
    </source>
</reference>
<feature type="domain" description="Threonine/serine exporter-like N-terminal" evidence="8">
    <location>
        <begin position="69"/>
        <end position="325"/>
    </location>
</feature>